<dbReference type="InterPro" id="IPR017441">
    <property type="entry name" value="Protein_kinase_ATP_BS"/>
</dbReference>
<dbReference type="PROSITE" id="PS00107">
    <property type="entry name" value="PROTEIN_KINASE_ATP"/>
    <property type="match status" value="1"/>
</dbReference>
<dbReference type="AlphaFoldDB" id="A0ABD1CWM6"/>
<dbReference type="EMBL" id="JBEHCU010008965">
    <property type="protein sequence ID" value="KAL1380774.1"/>
    <property type="molecule type" value="Genomic_DNA"/>
</dbReference>
<evidence type="ECO:0000256" key="1">
    <source>
        <dbReference type="PROSITE-ProRule" id="PRU10141"/>
    </source>
</evidence>
<dbReference type="SUPFAM" id="SSF56112">
    <property type="entry name" value="Protein kinase-like (PK-like)"/>
    <property type="match status" value="1"/>
</dbReference>
<keyword evidence="3" id="KW-1185">Reference proteome</keyword>
<dbReference type="GO" id="GO:0005524">
    <property type="term" value="F:ATP binding"/>
    <property type="evidence" value="ECO:0007669"/>
    <property type="project" value="UniProtKB-UniRule"/>
</dbReference>
<keyword evidence="1" id="KW-0547">Nucleotide-binding</keyword>
<evidence type="ECO:0008006" key="4">
    <source>
        <dbReference type="Google" id="ProtNLM"/>
    </source>
</evidence>
<comment type="caution">
    <text evidence="2">The sequence shown here is derived from an EMBL/GenBank/DDBJ whole genome shotgun (WGS) entry which is preliminary data.</text>
</comment>
<sequence>MGLKAEPDERRRFMGDYWTDPHRTAFGKSFEKLNACYNVSCGTESVTNNRAKRSDRDFIFGKVIGEGSFSVVYLAKDIHTSKECAIKVCEKQQIVREKKQDYIHGTFTL</sequence>
<evidence type="ECO:0000313" key="2">
    <source>
        <dbReference type="EMBL" id="KAL1380774.1"/>
    </source>
</evidence>
<dbReference type="InterPro" id="IPR011009">
    <property type="entry name" value="Kinase-like_dom_sf"/>
</dbReference>
<accession>A0ABD1CWM6</accession>
<dbReference type="Proteomes" id="UP001562425">
    <property type="component" value="Unassembled WGS sequence"/>
</dbReference>
<gene>
    <name evidence="2" type="ORF">pipiens_013943</name>
</gene>
<proteinExistence type="predicted"/>
<organism evidence="2 3">
    <name type="scientific">Culex pipiens pipiens</name>
    <name type="common">Northern house mosquito</name>
    <dbReference type="NCBI Taxonomy" id="38569"/>
    <lineage>
        <taxon>Eukaryota</taxon>
        <taxon>Metazoa</taxon>
        <taxon>Ecdysozoa</taxon>
        <taxon>Arthropoda</taxon>
        <taxon>Hexapoda</taxon>
        <taxon>Insecta</taxon>
        <taxon>Pterygota</taxon>
        <taxon>Neoptera</taxon>
        <taxon>Endopterygota</taxon>
        <taxon>Diptera</taxon>
        <taxon>Nematocera</taxon>
        <taxon>Culicoidea</taxon>
        <taxon>Culicidae</taxon>
        <taxon>Culicinae</taxon>
        <taxon>Culicini</taxon>
        <taxon>Culex</taxon>
        <taxon>Culex</taxon>
    </lineage>
</organism>
<feature type="binding site" evidence="1">
    <location>
        <position position="87"/>
    </location>
    <ligand>
        <name>ATP</name>
        <dbReference type="ChEBI" id="CHEBI:30616"/>
    </ligand>
</feature>
<keyword evidence="1" id="KW-0067">ATP-binding</keyword>
<name>A0ABD1CWM6_CULPP</name>
<protein>
    <recommendedName>
        <fullName evidence="4">Protein kinase domain-containing protein</fullName>
    </recommendedName>
</protein>
<evidence type="ECO:0000313" key="3">
    <source>
        <dbReference type="Proteomes" id="UP001562425"/>
    </source>
</evidence>
<reference evidence="2 3" key="1">
    <citation type="submission" date="2024-05" db="EMBL/GenBank/DDBJ databases">
        <title>Culex pipiens pipiens assembly and annotation.</title>
        <authorList>
            <person name="Alout H."/>
            <person name="Durand T."/>
        </authorList>
    </citation>
    <scope>NUCLEOTIDE SEQUENCE [LARGE SCALE GENOMIC DNA]</scope>
    <source>
        <strain evidence="2">HA-2024</strain>
        <tissue evidence="2">Whole body</tissue>
    </source>
</reference>
<dbReference type="Gene3D" id="3.30.200.20">
    <property type="entry name" value="Phosphorylase Kinase, domain 1"/>
    <property type="match status" value="1"/>
</dbReference>